<dbReference type="PANTHER" id="PTHR43818:SF12">
    <property type="entry name" value="NADH-DEPENDENT DEHYDROGENASE-RELATED"/>
    <property type="match status" value="1"/>
</dbReference>
<evidence type="ECO:0000313" key="3">
    <source>
        <dbReference type="EMBL" id="XCH23977.1"/>
    </source>
</evidence>
<name>A0AAU8FHX9_9BACT</name>
<dbReference type="AlphaFoldDB" id="A0AAU8FHX9"/>
<reference evidence="3" key="1">
    <citation type="submission" date="2024-06" db="EMBL/GenBank/DDBJ databases">
        <title>Sequencing and assembly of the genome of Dyadobacter sp. strain 676, a symbiont of Cyamopsis tetragonoloba.</title>
        <authorList>
            <person name="Guro P."/>
            <person name="Sazanova A."/>
            <person name="Kuznetsova I."/>
            <person name="Belimov A."/>
            <person name="Safronova V."/>
        </authorList>
    </citation>
    <scope>NUCLEOTIDE SEQUENCE</scope>
    <source>
        <strain evidence="3">676</strain>
    </source>
</reference>
<feature type="domain" description="Gfo/Idh/MocA-like oxidoreductase N-terminal" evidence="1">
    <location>
        <begin position="42"/>
        <end position="162"/>
    </location>
</feature>
<dbReference type="Gene3D" id="3.30.360.10">
    <property type="entry name" value="Dihydrodipicolinate Reductase, domain 2"/>
    <property type="match status" value="1"/>
</dbReference>
<sequence length="406" mass="45033">MIQPLTSRRNFLTTGLAAIAGAGLATAFSPVFGKAVPAADRIRLGIIGTGSRGTGLATLIREMPDYELVACCDIIPENLRKGLGLAAKNARGYSDYRQLLDDKSVDAVVIATPLYLHYPMAVAALQAGKHIYLEKSMTYDIPQAIDLVKKVKASGLIFQVGYQYRYYGLYQRVKEIMKENWLGKVTHFECQYNRNSNWRFPVKDPKMERAVNWRMYREYCGGPLSELCAHEIDVVNYLTDSRPVKVVGLGGINYWKDGRDTYDNIRTVYDYPDGVKASVTSVLSNAYNGYSIRILGDKATVEILRDKAFIYPETTNNAKGVVDGVTGATIAVTTQGKGVEVKFGKPGEEQQEPTVFALKDFAECVRNRKEPISNVETGRDGSIAIHMGNAAADTEKVQYWKPEYSA</sequence>
<dbReference type="PANTHER" id="PTHR43818">
    <property type="entry name" value="BCDNA.GH03377"/>
    <property type="match status" value="1"/>
</dbReference>
<dbReference type="Gene3D" id="3.40.50.720">
    <property type="entry name" value="NAD(P)-binding Rossmann-like Domain"/>
    <property type="match status" value="1"/>
</dbReference>
<dbReference type="Pfam" id="PF01408">
    <property type="entry name" value="GFO_IDH_MocA"/>
    <property type="match status" value="1"/>
</dbReference>
<dbReference type="Pfam" id="PF22725">
    <property type="entry name" value="GFO_IDH_MocA_C3"/>
    <property type="match status" value="1"/>
</dbReference>
<dbReference type="InterPro" id="IPR036291">
    <property type="entry name" value="NAD(P)-bd_dom_sf"/>
</dbReference>
<dbReference type="PROSITE" id="PS51318">
    <property type="entry name" value="TAT"/>
    <property type="match status" value="1"/>
</dbReference>
<organism evidence="3">
    <name type="scientific">Dyadobacter sp. 676</name>
    <dbReference type="NCBI Taxonomy" id="3088362"/>
    <lineage>
        <taxon>Bacteria</taxon>
        <taxon>Pseudomonadati</taxon>
        <taxon>Bacteroidota</taxon>
        <taxon>Cytophagia</taxon>
        <taxon>Cytophagales</taxon>
        <taxon>Spirosomataceae</taxon>
        <taxon>Dyadobacter</taxon>
    </lineage>
</organism>
<gene>
    <name evidence="3" type="ORF">ABV298_27285</name>
</gene>
<dbReference type="SUPFAM" id="SSF51735">
    <property type="entry name" value="NAD(P)-binding Rossmann-fold domains"/>
    <property type="match status" value="1"/>
</dbReference>
<dbReference type="SUPFAM" id="SSF55347">
    <property type="entry name" value="Glyceraldehyde-3-phosphate dehydrogenase-like, C-terminal domain"/>
    <property type="match status" value="1"/>
</dbReference>
<dbReference type="InterPro" id="IPR055170">
    <property type="entry name" value="GFO_IDH_MocA-like_dom"/>
</dbReference>
<feature type="domain" description="GFO/IDH/MocA-like oxidoreductase" evidence="2">
    <location>
        <begin position="170"/>
        <end position="302"/>
    </location>
</feature>
<evidence type="ECO:0000259" key="1">
    <source>
        <dbReference type="Pfam" id="PF01408"/>
    </source>
</evidence>
<accession>A0AAU8FHX9</accession>
<dbReference type="InterPro" id="IPR050463">
    <property type="entry name" value="Gfo/Idh/MocA_oxidrdct_glycsds"/>
</dbReference>
<evidence type="ECO:0000259" key="2">
    <source>
        <dbReference type="Pfam" id="PF22725"/>
    </source>
</evidence>
<dbReference type="EMBL" id="CP159289">
    <property type="protein sequence ID" value="XCH23977.1"/>
    <property type="molecule type" value="Genomic_DNA"/>
</dbReference>
<dbReference type="GO" id="GO:0000166">
    <property type="term" value="F:nucleotide binding"/>
    <property type="evidence" value="ECO:0007669"/>
    <property type="project" value="InterPro"/>
</dbReference>
<dbReference type="InterPro" id="IPR000683">
    <property type="entry name" value="Gfo/Idh/MocA-like_OxRdtase_N"/>
</dbReference>
<dbReference type="RefSeq" id="WP_353719301.1">
    <property type="nucleotide sequence ID" value="NZ_CP159289.1"/>
</dbReference>
<proteinExistence type="predicted"/>
<protein>
    <submittedName>
        <fullName evidence="3">Gfo/Idh/MocA family oxidoreductase</fullName>
    </submittedName>
</protein>
<dbReference type="InterPro" id="IPR006311">
    <property type="entry name" value="TAT_signal"/>
</dbReference>